<evidence type="ECO:0000259" key="1">
    <source>
        <dbReference type="Pfam" id="PF01844"/>
    </source>
</evidence>
<keyword evidence="2" id="KW-0378">Hydrolase</keyword>
<dbReference type="GO" id="GO:0004519">
    <property type="term" value="F:endonuclease activity"/>
    <property type="evidence" value="ECO:0007669"/>
    <property type="project" value="UniProtKB-KW"/>
</dbReference>
<dbReference type="Pfam" id="PF01844">
    <property type="entry name" value="HNH"/>
    <property type="match status" value="1"/>
</dbReference>
<feature type="domain" description="HNH" evidence="1">
    <location>
        <begin position="1"/>
        <end position="46"/>
    </location>
</feature>
<keyword evidence="3" id="KW-1185">Reference proteome</keyword>
<dbReference type="RefSeq" id="WP_270786171.1">
    <property type="nucleotide sequence ID" value="NZ_JARPYR010000032.1"/>
</dbReference>
<keyword evidence="2" id="KW-0540">Nuclease</keyword>
<gene>
    <name evidence="2" type="ORF">P7D39_12215</name>
</gene>
<name>A0ABU3ESC3_9ENTE</name>
<dbReference type="Proteomes" id="UP001256547">
    <property type="component" value="Unassembled WGS sequence"/>
</dbReference>
<dbReference type="EMBL" id="JARPYR010000032">
    <property type="protein sequence ID" value="MDT2597763.1"/>
    <property type="molecule type" value="Genomic_DNA"/>
</dbReference>
<comment type="caution">
    <text evidence="2">The sequence shown here is derived from an EMBL/GenBank/DDBJ whole genome shotgun (WGS) entry which is preliminary data.</text>
</comment>
<keyword evidence="2" id="KW-0255">Endonuclease</keyword>
<organism evidence="2 3">
    <name type="scientific">Enterococcus dongliensis</name>
    <dbReference type="NCBI Taxonomy" id="2559925"/>
    <lineage>
        <taxon>Bacteria</taxon>
        <taxon>Bacillati</taxon>
        <taxon>Bacillota</taxon>
        <taxon>Bacilli</taxon>
        <taxon>Lactobacillales</taxon>
        <taxon>Enterococcaceae</taxon>
        <taxon>Enterococcus</taxon>
    </lineage>
</organism>
<evidence type="ECO:0000313" key="3">
    <source>
        <dbReference type="Proteomes" id="UP001256547"/>
    </source>
</evidence>
<protein>
    <submittedName>
        <fullName evidence="2">HNH endonuclease</fullName>
    </submittedName>
</protein>
<accession>A0ABU3ESC3</accession>
<reference evidence="2 3" key="1">
    <citation type="submission" date="2023-03" db="EMBL/GenBank/DDBJ databases">
        <authorList>
            <person name="Shen W."/>
            <person name="Cai J."/>
        </authorList>
    </citation>
    <scope>NUCLEOTIDE SEQUENCE [LARGE SCALE GENOMIC DNA]</scope>
    <source>
        <strain evidence="2 3">P72-2</strain>
    </source>
</reference>
<sequence length="57" mass="6889">MCLKEGVIRKADITDHVQELRDRWDLRLDESNYMSLCHSHHNLKTRQEKARRATLNR</sequence>
<evidence type="ECO:0000313" key="2">
    <source>
        <dbReference type="EMBL" id="MDT2597763.1"/>
    </source>
</evidence>
<dbReference type="InterPro" id="IPR002711">
    <property type="entry name" value="HNH"/>
</dbReference>
<proteinExistence type="predicted"/>